<name>A0A5C8LM14_9GAMM</name>
<comment type="caution">
    <text evidence="1">The sequence shown here is derived from an EMBL/GenBank/DDBJ whole genome shotgun (WGS) entry which is preliminary data.</text>
</comment>
<dbReference type="Proteomes" id="UP000321814">
    <property type="component" value="Unassembled WGS sequence"/>
</dbReference>
<dbReference type="AlphaFoldDB" id="A0A5C8LM14"/>
<dbReference type="InterPro" id="IPR008878">
    <property type="entry name" value="Transposase_IS66_Orf2"/>
</dbReference>
<protein>
    <submittedName>
        <fullName evidence="1">IS66 family insertion sequence element accessory protein TnpB</fullName>
    </submittedName>
</protein>
<reference evidence="1 2" key="1">
    <citation type="submission" date="2019-08" db="EMBL/GenBank/DDBJ databases">
        <title>Draft genome analysis of Rheinheimera tangshanensis isolated from the roots of fresh rice plants (Oryza sativa).</title>
        <authorList>
            <person name="Yu Q."/>
            <person name="Qi Y."/>
            <person name="Zhang H."/>
            <person name="Pu J."/>
        </authorList>
    </citation>
    <scope>NUCLEOTIDE SEQUENCE [LARGE SCALE GENOMIC DNA]</scope>
    <source>
        <strain evidence="1 2">JA3-B52</strain>
    </source>
</reference>
<sequence length="116" mass="13238">MFAAASQQKIWLCTSAVDMRKSFKGLIAQVRNQLKLEPQSGHYFVFVNQRKTQMKVLYFEPSGYCIWAKRLEQGQFPVKSHADGQCALSTGGLQMIIDGITVIAHKQSKRYLQQKQ</sequence>
<keyword evidence="2" id="KW-1185">Reference proteome</keyword>
<gene>
    <name evidence="1" type="primary">tnpB</name>
    <name evidence="1" type="ORF">FU839_18650</name>
</gene>
<dbReference type="RefSeq" id="WP_147905571.1">
    <property type="nucleotide sequence ID" value="NZ_BAAAGC010000021.1"/>
</dbReference>
<dbReference type="PANTHER" id="PTHR36455">
    <property type="match status" value="1"/>
</dbReference>
<dbReference type="PANTHER" id="PTHR36455:SF1">
    <property type="entry name" value="BLR8292 PROTEIN"/>
    <property type="match status" value="1"/>
</dbReference>
<evidence type="ECO:0000313" key="2">
    <source>
        <dbReference type="Proteomes" id="UP000321814"/>
    </source>
</evidence>
<evidence type="ECO:0000313" key="1">
    <source>
        <dbReference type="EMBL" id="TXK76983.1"/>
    </source>
</evidence>
<dbReference type="NCBIfam" id="NF033819">
    <property type="entry name" value="IS66_TnpB"/>
    <property type="match status" value="1"/>
</dbReference>
<organism evidence="1 2">
    <name type="scientific">Rheinheimera tangshanensis</name>
    <dbReference type="NCBI Taxonomy" id="400153"/>
    <lineage>
        <taxon>Bacteria</taxon>
        <taxon>Pseudomonadati</taxon>
        <taxon>Pseudomonadota</taxon>
        <taxon>Gammaproteobacteria</taxon>
        <taxon>Chromatiales</taxon>
        <taxon>Chromatiaceae</taxon>
        <taxon>Rheinheimera</taxon>
    </lineage>
</organism>
<dbReference type="EMBL" id="VRLR01000029">
    <property type="protein sequence ID" value="TXK76983.1"/>
    <property type="molecule type" value="Genomic_DNA"/>
</dbReference>
<dbReference type="OrthoDB" id="4956084at2"/>
<proteinExistence type="predicted"/>
<dbReference type="Pfam" id="PF05717">
    <property type="entry name" value="TnpB_IS66"/>
    <property type="match status" value="1"/>
</dbReference>
<accession>A0A5C8LM14</accession>